<dbReference type="AlphaFoldDB" id="A0A9D4J6Y0"/>
<reference evidence="1" key="2">
    <citation type="submission" date="2020-11" db="EMBL/GenBank/DDBJ databases">
        <authorList>
            <person name="McCartney M.A."/>
            <person name="Auch B."/>
            <person name="Kono T."/>
            <person name="Mallez S."/>
            <person name="Becker A."/>
            <person name="Gohl D.M."/>
            <person name="Silverstein K.A.T."/>
            <person name="Koren S."/>
            <person name="Bechman K.B."/>
            <person name="Herman A."/>
            <person name="Abrahante J.E."/>
            <person name="Garbe J."/>
        </authorList>
    </citation>
    <scope>NUCLEOTIDE SEQUENCE</scope>
    <source>
        <strain evidence="1">Duluth1</strain>
        <tissue evidence="1">Whole animal</tissue>
    </source>
</reference>
<organism evidence="1 2">
    <name type="scientific">Dreissena polymorpha</name>
    <name type="common">Zebra mussel</name>
    <name type="synonym">Mytilus polymorpha</name>
    <dbReference type="NCBI Taxonomy" id="45954"/>
    <lineage>
        <taxon>Eukaryota</taxon>
        <taxon>Metazoa</taxon>
        <taxon>Spiralia</taxon>
        <taxon>Lophotrochozoa</taxon>
        <taxon>Mollusca</taxon>
        <taxon>Bivalvia</taxon>
        <taxon>Autobranchia</taxon>
        <taxon>Heteroconchia</taxon>
        <taxon>Euheterodonta</taxon>
        <taxon>Imparidentia</taxon>
        <taxon>Neoheterodontei</taxon>
        <taxon>Myida</taxon>
        <taxon>Dreissenoidea</taxon>
        <taxon>Dreissenidae</taxon>
        <taxon>Dreissena</taxon>
    </lineage>
</organism>
<evidence type="ECO:0000313" key="2">
    <source>
        <dbReference type="Proteomes" id="UP000828390"/>
    </source>
</evidence>
<evidence type="ECO:0000313" key="1">
    <source>
        <dbReference type="EMBL" id="KAH3802101.1"/>
    </source>
</evidence>
<protein>
    <submittedName>
        <fullName evidence="1">Uncharacterized protein</fullName>
    </submittedName>
</protein>
<proteinExistence type="predicted"/>
<dbReference type="Proteomes" id="UP000828390">
    <property type="component" value="Unassembled WGS sequence"/>
</dbReference>
<name>A0A9D4J6Y0_DREPO</name>
<comment type="caution">
    <text evidence="1">The sequence shown here is derived from an EMBL/GenBank/DDBJ whole genome shotgun (WGS) entry which is preliminary data.</text>
</comment>
<accession>A0A9D4J6Y0</accession>
<reference evidence="1" key="1">
    <citation type="journal article" date="2019" name="bioRxiv">
        <title>The Genome of the Zebra Mussel, Dreissena polymorpha: A Resource for Invasive Species Research.</title>
        <authorList>
            <person name="McCartney M.A."/>
            <person name="Auch B."/>
            <person name="Kono T."/>
            <person name="Mallez S."/>
            <person name="Zhang Y."/>
            <person name="Obille A."/>
            <person name="Becker A."/>
            <person name="Abrahante J.E."/>
            <person name="Garbe J."/>
            <person name="Badalamenti J.P."/>
            <person name="Herman A."/>
            <person name="Mangelson H."/>
            <person name="Liachko I."/>
            <person name="Sullivan S."/>
            <person name="Sone E.D."/>
            <person name="Koren S."/>
            <person name="Silverstein K.A.T."/>
            <person name="Beckman K.B."/>
            <person name="Gohl D.M."/>
        </authorList>
    </citation>
    <scope>NUCLEOTIDE SEQUENCE</scope>
    <source>
        <strain evidence="1">Duluth1</strain>
        <tissue evidence="1">Whole animal</tissue>
    </source>
</reference>
<feature type="non-terminal residue" evidence="1">
    <location>
        <position position="76"/>
    </location>
</feature>
<keyword evidence="2" id="KW-1185">Reference proteome</keyword>
<gene>
    <name evidence="1" type="ORF">DPMN_155770</name>
</gene>
<dbReference type="EMBL" id="JAIWYP010000007">
    <property type="protein sequence ID" value="KAH3802101.1"/>
    <property type="molecule type" value="Genomic_DNA"/>
</dbReference>
<sequence>TAYPESTVQTVQEIAIVFLDHVKVLRALVGLRHVNTAGENSPVMKMVTCSRLKRRLPNEDDDGRSEKLLVLGCCTI</sequence>